<dbReference type="NCBIfam" id="TIGR00179">
    <property type="entry name" value="murB"/>
    <property type="match status" value="1"/>
</dbReference>
<dbReference type="InterPro" id="IPR036318">
    <property type="entry name" value="FAD-bd_PCMH-like_sf"/>
</dbReference>
<evidence type="ECO:0000256" key="18">
    <source>
        <dbReference type="ARBA" id="ARBA00031026"/>
    </source>
</evidence>
<dbReference type="GO" id="GO:0071949">
    <property type="term" value="F:FAD binding"/>
    <property type="evidence" value="ECO:0007669"/>
    <property type="project" value="InterPro"/>
</dbReference>
<keyword evidence="13 20" id="KW-0133">Cell shape</keyword>
<keyword evidence="17 20" id="KW-0961">Cell wall biogenesis/degradation</keyword>
<comment type="subcellular location">
    <subcellularLocation>
        <location evidence="3 20">Cytoplasm</location>
    </subcellularLocation>
</comment>
<dbReference type="GO" id="GO:0009252">
    <property type="term" value="P:peptidoglycan biosynthetic process"/>
    <property type="evidence" value="ECO:0007669"/>
    <property type="project" value="UniProtKB-UniRule"/>
</dbReference>
<dbReference type="AlphaFoldDB" id="A0A0A7EEC5"/>
<dbReference type="InterPro" id="IPR016167">
    <property type="entry name" value="FAD-bd_PCMH_sub1"/>
</dbReference>
<dbReference type="InterPro" id="IPR036635">
    <property type="entry name" value="MurB_C_sf"/>
</dbReference>
<evidence type="ECO:0000256" key="1">
    <source>
        <dbReference type="ARBA" id="ARBA00001974"/>
    </source>
</evidence>
<comment type="function">
    <text evidence="2 20">Cell wall formation.</text>
</comment>
<keyword evidence="10 20" id="KW-0285">Flavoprotein</keyword>
<keyword evidence="23" id="KW-1185">Reference proteome</keyword>
<dbReference type="SUPFAM" id="SSF56194">
    <property type="entry name" value="Uridine diphospho-N-Acetylenolpyruvylglucosamine reductase, MurB, C-terminal domain"/>
    <property type="match status" value="1"/>
</dbReference>
<feature type="domain" description="FAD-binding PCMH-type" evidence="21">
    <location>
        <begin position="11"/>
        <end position="177"/>
    </location>
</feature>
<evidence type="ECO:0000256" key="14">
    <source>
        <dbReference type="ARBA" id="ARBA00022984"/>
    </source>
</evidence>
<dbReference type="PANTHER" id="PTHR21071:SF4">
    <property type="entry name" value="UDP-N-ACETYLENOLPYRUVOYLGLUCOSAMINE REDUCTASE"/>
    <property type="match status" value="1"/>
</dbReference>
<dbReference type="GO" id="GO:0071555">
    <property type="term" value="P:cell wall organization"/>
    <property type="evidence" value="ECO:0007669"/>
    <property type="project" value="UniProtKB-KW"/>
</dbReference>
<dbReference type="HAMAP" id="MF_00037">
    <property type="entry name" value="MurB"/>
    <property type="match status" value="1"/>
</dbReference>
<dbReference type="Pfam" id="PF01565">
    <property type="entry name" value="FAD_binding_4"/>
    <property type="match status" value="1"/>
</dbReference>
<dbReference type="Gene3D" id="3.30.43.10">
    <property type="entry name" value="Uridine Diphospho-n-acetylenolpyruvylglucosamine Reductase, domain 2"/>
    <property type="match status" value="1"/>
</dbReference>
<dbReference type="Proteomes" id="UP000030341">
    <property type="component" value="Chromosome 1"/>
</dbReference>
<dbReference type="EMBL" id="CP009888">
    <property type="protein sequence ID" value="AIY64372.1"/>
    <property type="molecule type" value="Genomic_DNA"/>
</dbReference>
<dbReference type="PANTHER" id="PTHR21071">
    <property type="entry name" value="UDP-N-ACETYLENOLPYRUVOYLGLUCOSAMINE REDUCTASE"/>
    <property type="match status" value="1"/>
</dbReference>
<protein>
    <recommendedName>
        <fullName evidence="7 20">UDP-N-acetylenolpyruvoylglucosamine reductase</fullName>
        <ecNumber evidence="6 20">1.3.1.98</ecNumber>
    </recommendedName>
    <alternativeName>
        <fullName evidence="18 20">UDP-N-acetylmuramate dehydrogenase</fullName>
    </alternativeName>
</protein>
<dbReference type="SUPFAM" id="SSF56176">
    <property type="entry name" value="FAD-binding/transporter-associated domain-like"/>
    <property type="match status" value="1"/>
</dbReference>
<keyword evidence="12 20" id="KW-0521">NADP</keyword>
<evidence type="ECO:0000259" key="21">
    <source>
        <dbReference type="PROSITE" id="PS51387"/>
    </source>
</evidence>
<evidence type="ECO:0000256" key="13">
    <source>
        <dbReference type="ARBA" id="ARBA00022960"/>
    </source>
</evidence>
<evidence type="ECO:0000256" key="6">
    <source>
        <dbReference type="ARBA" id="ARBA00012518"/>
    </source>
</evidence>
<feature type="active site" description="Proton donor" evidence="20">
    <location>
        <position position="221"/>
    </location>
</feature>
<keyword evidence="9 20" id="KW-0132">Cell division</keyword>
<comment type="catalytic activity">
    <reaction evidence="19 20">
        <text>UDP-N-acetyl-alpha-D-muramate + NADP(+) = UDP-N-acetyl-3-O-(1-carboxyvinyl)-alpha-D-glucosamine + NADPH + H(+)</text>
        <dbReference type="Rhea" id="RHEA:12248"/>
        <dbReference type="ChEBI" id="CHEBI:15378"/>
        <dbReference type="ChEBI" id="CHEBI:57783"/>
        <dbReference type="ChEBI" id="CHEBI:58349"/>
        <dbReference type="ChEBI" id="CHEBI:68483"/>
        <dbReference type="ChEBI" id="CHEBI:70757"/>
        <dbReference type="EC" id="1.3.1.98"/>
    </reaction>
</comment>
<keyword evidence="16 20" id="KW-0131">Cell cycle</keyword>
<keyword evidence="8 20" id="KW-0963">Cytoplasm</keyword>
<name>A0A0A7EEC5_9GAMM</name>
<evidence type="ECO:0000256" key="20">
    <source>
        <dbReference type="HAMAP-Rule" id="MF_00037"/>
    </source>
</evidence>
<reference evidence="22 23" key="1">
    <citation type="submission" date="2014-11" db="EMBL/GenBank/DDBJ databases">
        <title>Complete Genome Sequence of Pseudoalteromonas sp. Strain OCN003 Isolated from Kaneohe Bay, Oahu, Hawaii.</title>
        <authorList>
            <person name="Beurmann S."/>
            <person name="Videau P."/>
            <person name="Ushijima B."/>
            <person name="Smith A.M."/>
            <person name="Aeby G.S."/>
            <person name="Callahan S.M."/>
            <person name="Belcaid M."/>
        </authorList>
    </citation>
    <scope>NUCLEOTIDE SEQUENCE [LARGE SCALE GENOMIC DNA]</scope>
    <source>
        <strain evidence="22 23">OCN003</strain>
    </source>
</reference>
<dbReference type="Gene3D" id="3.90.78.10">
    <property type="entry name" value="UDP-N-acetylenolpyruvoylglucosamine reductase, C-terminal domain"/>
    <property type="match status" value="1"/>
</dbReference>
<dbReference type="eggNOG" id="COG0812">
    <property type="taxonomic scope" value="Bacteria"/>
</dbReference>
<gene>
    <name evidence="20" type="primary">murB</name>
    <name evidence="22" type="ORF">OM33_03795</name>
</gene>
<dbReference type="PROSITE" id="PS51387">
    <property type="entry name" value="FAD_PCMH"/>
    <property type="match status" value="1"/>
</dbReference>
<evidence type="ECO:0000256" key="2">
    <source>
        <dbReference type="ARBA" id="ARBA00003921"/>
    </source>
</evidence>
<comment type="similarity">
    <text evidence="5 20">Belongs to the MurB family.</text>
</comment>
<sequence>MISLQHYHTFALPACANSVTRIEHPEELESIDWHTPYIILGEGSNTIFVDDFEGHIIQMANRGITVTDTGTSYVIQVAAGENWHDFVCHCVEKGMYGLENLALIPGTVGAAPVQNIGAYGVEVKDLISRVVGFDVETGEQQVLSNKECEFAYRDSIFKHALFGKFVITMVEFELSKEWQANLSYGPLRSLQAPTAQQVMDEVVAIRSSKLPDPNIQPNSGSFFKNPIVLKEQAHALLSNYPKMPTYPVSDTHIKLAAGWLIDQANLKGFKIGGVEVSNKQALVLINAENAVNNDLIAMIKHIQNVIMAKFDVALEHEVRLIAKSGETKIEADKCHK</sequence>
<evidence type="ECO:0000256" key="3">
    <source>
        <dbReference type="ARBA" id="ARBA00004496"/>
    </source>
</evidence>
<organism evidence="22 23">
    <name type="scientific">Pseudoalteromonas piratica</name>
    <dbReference type="NCBI Taxonomy" id="1348114"/>
    <lineage>
        <taxon>Bacteria</taxon>
        <taxon>Pseudomonadati</taxon>
        <taxon>Pseudomonadota</taxon>
        <taxon>Gammaproteobacteria</taxon>
        <taxon>Alteromonadales</taxon>
        <taxon>Pseudoalteromonadaceae</taxon>
        <taxon>Pseudoalteromonas</taxon>
    </lineage>
</organism>
<dbReference type="GO" id="GO:0005829">
    <property type="term" value="C:cytosol"/>
    <property type="evidence" value="ECO:0007669"/>
    <property type="project" value="TreeGrafter"/>
</dbReference>
<dbReference type="InterPro" id="IPR016169">
    <property type="entry name" value="FAD-bd_PCMH_sub2"/>
</dbReference>
<keyword evidence="15 20" id="KW-0560">Oxidoreductase</keyword>
<dbReference type="UniPathway" id="UPA00219"/>
<dbReference type="KEGG" id="pseo:OM33_03795"/>
<dbReference type="InterPro" id="IPR016166">
    <property type="entry name" value="FAD-bd_PCMH"/>
</dbReference>
<evidence type="ECO:0000256" key="9">
    <source>
        <dbReference type="ARBA" id="ARBA00022618"/>
    </source>
</evidence>
<evidence type="ECO:0000256" key="10">
    <source>
        <dbReference type="ARBA" id="ARBA00022630"/>
    </source>
</evidence>
<dbReference type="Pfam" id="PF02873">
    <property type="entry name" value="MurB_C"/>
    <property type="match status" value="1"/>
</dbReference>
<evidence type="ECO:0000313" key="23">
    <source>
        <dbReference type="Proteomes" id="UP000030341"/>
    </source>
</evidence>
<dbReference type="EC" id="1.3.1.98" evidence="6 20"/>
<dbReference type="GO" id="GO:0008360">
    <property type="term" value="P:regulation of cell shape"/>
    <property type="evidence" value="ECO:0007669"/>
    <property type="project" value="UniProtKB-KW"/>
</dbReference>
<evidence type="ECO:0000256" key="7">
    <source>
        <dbReference type="ARBA" id="ARBA00015188"/>
    </source>
</evidence>
<dbReference type="STRING" id="1348114.OM33_03795"/>
<evidence type="ECO:0000256" key="11">
    <source>
        <dbReference type="ARBA" id="ARBA00022827"/>
    </source>
</evidence>
<dbReference type="RefSeq" id="WP_038638953.1">
    <property type="nucleotide sequence ID" value="NZ_CP009888.1"/>
</dbReference>
<evidence type="ECO:0000256" key="17">
    <source>
        <dbReference type="ARBA" id="ARBA00023316"/>
    </source>
</evidence>
<comment type="pathway">
    <text evidence="4 20">Cell wall biogenesis; peptidoglycan biosynthesis.</text>
</comment>
<dbReference type="InterPro" id="IPR006094">
    <property type="entry name" value="Oxid_FAD_bind_N"/>
</dbReference>
<dbReference type="InterPro" id="IPR011601">
    <property type="entry name" value="MurB_C"/>
</dbReference>
<comment type="cofactor">
    <cofactor evidence="1 20">
        <name>FAD</name>
        <dbReference type="ChEBI" id="CHEBI:57692"/>
    </cofactor>
</comment>
<evidence type="ECO:0000256" key="4">
    <source>
        <dbReference type="ARBA" id="ARBA00004752"/>
    </source>
</evidence>
<dbReference type="InterPro" id="IPR003170">
    <property type="entry name" value="MurB"/>
</dbReference>
<evidence type="ECO:0000256" key="15">
    <source>
        <dbReference type="ARBA" id="ARBA00023002"/>
    </source>
</evidence>
<dbReference type="HOGENOM" id="CLU_035304_0_0_6"/>
<evidence type="ECO:0000256" key="16">
    <source>
        <dbReference type="ARBA" id="ARBA00023306"/>
    </source>
</evidence>
<feature type="active site" evidence="20">
    <location>
        <position position="153"/>
    </location>
</feature>
<accession>A0A0A7EEC5</accession>
<evidence type="ECO:0000256" key="8">
    <source>
        <dbReference type="ARBA" id="ARBA00022490"/>
    </source>
</evidence>
<dbReference type="GO" id="GO:0051301">
    <property type="term" value="P:cell division"/>
    <property type="evidence" value="ECO:0007669"/>
    <property type="project" value="UniProtKB-KW"/>
</dbReference>
<keyword evidence="11 20" id="KW-0274">FAD</keyword>
<feature type="active site" evidence="20">
    <location>
        <position position="317"/>
    </location>
</feature>
<dbReference type="OrthoDB" id="9804753at2"/>
<evidence type="ECO:0000256" key="19">
    <source>
        <dbReference type="ARBA" id="ARBA00048914"/>
    </source>
</evidence>
<keyword evidence="14 20" id="KW-0573">Peptidoglycan synthesis</keyword>
<dbReference type="NCBIfam" id="NF000755">
    <property type="entry name" value="PRK00046.1"/>
    <property type="match status" value="1"/>
</dbReference>
<proteinExistence type="inferred from homology"/>
<evidence type="ECO:0000256" key="5">
    <source>
        <dbReference type="ARBA" id="ARBA00010485"/>
    </source>
</evidence>
<evidence type="ECO:0000256" key="12">
    <source>
        <dbReference type="ARBA" id="ARBA00022857"/>
    </source>
</evidence>
<dbReference type="Gene3D" id="3.30.465.10">
    <property type="match status" value="1"/>
</dbReference>
<evidence type="ECO:0000313" key="22">
    <source>
        <dbReference type="EMBL" id="AIY64372.1"/>
    </source>
</evidence>
<dbReference type="GO" id="GO:0008762">
    <property type="term" value="F:UDP-N-acetylmuramate dehydrogenase activity"/>
    <property type="evidence" value="ECO:0007669"/>
    <property type="project" value="UniProtKB-UniRule"/>
</dbReference>